<dbReference type="Proteomes" id="UP001589532">
    <property type="component" value="Unassembled WGS sequence"/>
</dbReference>
<accession>A0ABV5RVH3</accession>
<evidence type="ECO:0000313" key="3">
    <source>
        <dbReference type="Proteomes" id="UP001589532"/>
    </source>
</evidence>
<feature type="compositionally biased region" description="Polar residues" evidence="1">
    <location>
        <begin position="234"/>
        <end position="246"/>
    </location>
</feature>
<feature type="compositionally biased region" description="Basic and acidic residues" evidence="1">
    <location>
        <begin position="168"/>
        <end position="182"/>
    </location>
</feature>
<proteinExistence type="predicted"/>
<feature type="compositionally biased region" description="Polar residues" evidence="1">
    <location>
        <begin position="126"/>
        <end position="141"/>
    </location>
</feature>
<comment type="caution">
    <text evidence="2">The sequence shown here is derived from an EMBL/GenBank/DDBJ whole genome shotgun (WGS) entry which is preliminary data.</text>
</comment>
<feature type="region of interest" description="Disordered" evidence="1">
    <location>
        <begin position="110"/>
        <end position="358"/>
    </location>
</feature>
<dbReference type="EMBL" id="JBHMBW010000003">
    <property type="protein sequence ID" value="MFB9622376.1"/>
    <property type="molecule type" value="Genomic_DNA"/>
</dbReference>
<gene>
    <name evidence="2" type="ORF">ACFFSA_04715</name>
</gene>
<organism evidence="2 3">
    <name type="scientific">Nonomuraea helvata</name>
    <dbReference type="NCBI Taxonomy" id="37484"/>
    <lineage>
        <taxon>Bacteria</taxon>
        <taxon>Bacillati</taxon>
        <taxon>Actinomycetota</taxon>
        <taxon>Actinomycetes</taxon>
        <taxon>Streptosporangiales</taxon>
        <taxon>Streptosporangiaceae</taxon>
        <taxon>Nonomuraea</taxon>
    </lineage>
</organism>
<protein>
    <submittedName>
        <fullName evidence="2">Uncharacterized protein</fullName>
    </submittedName>
</protein>
<keyword evidence="3" id="KW-1185">Reference proteome</keyword>
<name>A0ABV5RVH3_9ACTN</name>
<feature type="compositionally biased region" description="Basic and acidic residues" evidence="1">
    <location>
        <begin position="324"/>
        <end position="338"/>
    </location>
</feature>
<feature type="region of interest" description="Disordered" evidence="1">
    <location>
        <begin position="1"/>
        <end position="29"/>
    </location>
</feature>
<feature type="compositionally biased region" description="Low complexity" evidence="1">
    <location>
        <begin position="204"/>
        <end position="233"/>
    </location>
</feature>
<feature type="compositionally biased region" description="Acidic residues" evidence="1">
    <location>
        <begin position="339"/>
        <end position="349"/>
    </location>
</feature>
<evidence type="ECO:0000313" key="2">
    <source>
        <dbReference type="EMBL" id="MFB9622376.1"/>
    </source>
</evidence>
<reference evidence="2 3" key="1">
    <citation type="submission" date="2024-09" db="EMBL/GenBank/DDBJ databases">
        <authorList>
            <person name="Sun Q."/>
            <person name="Mori K."/>
        </authorList>
    </citation>
    <scope>NUCLEOTIDE SEQUENCE [LARGE SCALE GENOMIC DNA]</scope>
    <source>
        <strain evidence="2 3">JCM 3143</strain>
    </source>
</reference>
<dbReference type="RefSeq" id="WP_344996975.1">
    <property type="nucleotide sequence ID" value="NZ_BAAAXV010000009.1"/>
</dbReference>
<evidence type="ECO:0000256" key="1">
    <source>
        <dbReference type="SAM" id="MobiDB-lite"/>
    </source>
</evidence>
<sequence length="358" mass="37624">MSNSSSSSDPFAGLVGAGGLGSTDPKSVDRNFKMRHSSVRTLGTNVASYGQDLTHLSEKTRAIDMHTLTFGVFGGGLNVTHRSARDAAADALKQGREVLESWKQALKTAADNTETAEEASKAAKKGSQNSSFKTPKFNNTGFGDPSKLGKMPSNAGLGNLGKNGIDPDDFKVDKPSPDDLKQPDIPQPDVKQPEQPDIPQPNVDQPDLQQPNLEQPNLQQPNLQQPDLQQPDLTTPNLNQPKTDLQSVDPHLPTSTAPQIRTPDISQIDPRAAIPRTTVSYPESNVGGPAAGTAGVGAPGSIARALNTGTPIYPPGGMGGAAGSKDDKDRERGPHVGEEEGVWGADEDATPAVLGKEV</sequence>